<comment type="caution">
    <text evidence="9">The sequence shown here is derived from an EMBL/GenBank/DDBJ whole genome shotgun (WGS) entry which is preliminary data.</text>
</comment>
<evidence type="ECO:0000256" key="7">
    <source>
        <dbReference type="RuleBase" id="RU363032"/>
    </source>
</evidence>
<evidence type="ECO:0000256" key="3">
    <source>
        <dbReference type="ARBA" id="ARBA00022475"/>
    </source>
</evidence>
<dbReference type="Pfam" id="PF00528">
    <property type="entry name" value="BPD_transp_1"/>
    <property type="match status" value="1"/>
</dbReference>
<dbReference type="InterPro" id="IPR000515">
    <property type="entry name" value="MetI-like"/>
</dbReference>
<evidence type="ECO:0000313" key="9">
    <source>
        <dbReference type="EMBL" id="EWM53536.1"/>
    </source>
</evidence>
<feature type="transmembrane region" description="Helical" evidence="7">
    <location>
        <begin position="12"/>
        <end position="37"/>
    </location>
</feature>
<dbReference type="GO" id="GO:0055085">
    <property type="term" value="P:transmembrane transport"/>
    <property type="evidence" value="ECO:0007669"/>
    <property type="project" value="InterPro"/>
</dbReference>
<keyword evidence="3" id="KW-1003">Cell membrane</keyword>
<organism evidence="9 10">
    <name type="scientific">Ruminococcus flavefaciens 007c</name>
    <dbReference type="NCBI Taxonomy" id="1341157"/>
    <lineage>
        <taxon>Bacteria</taxon>
        <taxon>Bacillati</taxon>
        <taxon>Bacillota</taxon>
        <taxon>Clostridia</taxon>
        <taxon>Eubacteriales</taxon>
        <taxon>Oscillospiraceae</taxon>
        <taxon>Ruminococcus</taxon>
    </lineage>
</organism>
<dbReference type="RefSeq" id="WP_051456609.1">
    <property type="nucleotide sequence ID" value="NZ_ATAX01000025.1"/>
</dbReference>
<dbReference type="OrthoDB" id="9788108at2"/>
<evidence type="ECO:0000256" key="5">
    <source>
        <dbReference type="ARBA" id="ARBA00022989"/>
    </source>
</evidence>
<keyword evidence="6 7" id="KW-0472">Membrane</keyword>
<keyword evidence="5 7" id="KW-1133">Transmembrane helix</keyword>
<sequence length="290" mass="32052">MKTRIYRNPVGVSKYTGLALISPFIIGAVLFIIYPFIASFITGFTSDGISVENFRNIISDGRIKASAAVTLKYTIILVPLKLAVSLGVAFLLNMELKGIGIYRTAFYIPSILGANLAVIIMWQYLFTSGGLVNQLLEKAGLFPVSWYGDPDAALFIIVLLRLWEFGSAMVIFLAALRDIPRELYDAAKVDGCGRLRCFFSVTIPQIKNIIFINLILQTIAAMQEFSAPYMITNGGPLGSTRTVGMLIYEEMFIYGDEGTANAVSWLLFVFIAAVIFLMYRLTGISGRKQK</sequence>
<feature type="transmembrane region" description="Helical" evidence="7">
    <location>
        <begin position="197"/>
        <end position="220"/>
    </location>
</feature>
<dbReference type="eggNOG" id="COG1175">
    <property type="taxonomic scope" value="Bacteria"/>
</dbReference>
<dbReference type="GO" id="GO:0005886">
    <property type="term" value="C:plasma membrane"/>
    <property type="evidence" value="ECO:0007669"/>
    <property type="project" value="UniProtKB-SubCell"/>
</dbReference>
<feature type="transmembrane region" description="Helical" evidence="7">
    <location>
        <begin position="73"/>
        <end position="92"/>
    </location>
</feature>
<dbReference type="Gene3D" id="1.10.3720.10">
    <property type="entry name" value="MetI-like"/>
    <property type="match status" value="1"/>
</dbReference>
<accession>W7UEF0</accession>
<dbReference type="PANTHER" id="PTHR30193">
    <property type="entry name" value="ABC TRANSPORTER PERMEASE PROTEIN"/>
    <property type="match status" value="1"/>
</dbReference>
<feature type="transmembrane region" description="Helical" evidence="7">
    <location>
        <begin position="104"/>
        <end position="125"/>
    </location>
</feature>
<feature type="transmembrane region" description="Helical" evidence="7">
    <location>
        <begin position="152"/>
        <end position="176"/>
    </location>
</feature>
<dbReference type="InterPro" id="IPR051393">
    <property type="entry name" value="ABC_transporter_permease"/>
</dbReference>
<dbReference type="PROSITE" id="PS50928">
    <property type="entry name" value="ABC_TM1"/>
    <property type="match status" value="1"/>
</dbReference>
<comment type="subcellular location">
    <subcellularLocation>
        <location evidence="1 7">Cell membrane</location>
        <topology evidence="1 7">Multi-pass membrane protein</topology>
    </subcellularLocation>
</comment>
<dbReference type="SUPFAM" id="SSF161098">
    <property type="entry name" value="MetI-like"/>
    <property type="match status" value="1"/>
</dbReference>
<evidence type="ECO:0000313" key="10">
    <source>
        <dbReference type="Proteomes" id="UP000019365"/>
    </source>
</evidence>
<evidence type="ECO:0000259" key="8">
    <source>
        <dbReference type="PROSITE" id="PS50928"/>
    </source>
</evidence>
<evidence type="ECO:0000256" key="1">
    <source>
        <dbReference type="ARBA" id="ARBA00004651"/>
    </source>
</evidence>
<evidence type="ECO:0000256" key="2">
    <source>
        <dbReference type="ARBA" id="ARBA00022448"/>
    </source>
</evidence>
<feature type="domain" description="ABC transmembrane type-1" evidence="8">
    <location>
        <begin position="67"/>
        <end position="278"/>
    </location>
</feature>
<dbReference type="EMBL" id="ATAX01000025">
    <property type="protein sequence ID" value="EWM53536.1"/>
    <property type="molecule type" value="Genomic_DNA"/>
</dbReference>
<gene>
    <name evidence="9" type="ORF">RF007C_07590</name>
</gene>
<keyword evidence="2 7" id="KW-0813">Transport</keyword>
<keyword evidence="4 7" id="KW-0812">Transmembrane</keyword>
<comment type="similarity">
    <text evidence="7">Belongs to the binding-protein-dependent transport system permease family.</text>
</comment>
<dbReference type="InterPro" id="IPR035906">
    <property type="entry name" value="MetI-like_sf"/>
</dbReference>
<protein>
    <recommendedName>
        <fullName evidence="8">ABC transmembrane type-1 domain-containing protein</fullName>
    </recommendedName>
</protein>
<proteinExistence type="inferred from homology"/>
<feature type="transmembrane region" description="Helical" evidence="7">
    <location>
        <begin position="262"/>
        <end position="281"/>
    </location>
</feature>
<reference evidence="9 10" key="1">
    <citation type="journal article" date="2014" name="PLoS ONE">
        <title>Rumen cellulosomics: divergent fiber-degrading strategies revealed by comparative genome-wide analysis of six ruminococcal strains.</title>
        <authorList>
            <person name="Dassa B."/>
            <person name="Borovok I."/>
            <person name="Ruimy-Israeli V."/>
            <person name="Lamed R."/>
            <person name="Flint H.J."/>
            <person name="Duncan S.H."/>
            <person name="Henrissat B."/>
            <person name="Coutinho P."/>
            <person name="Morrison M."/>
            <person name="Mosoni P."/>
            <person name="Yeoman C.J."/>
            <person name="White B.A."/>
            <person name="Bayer E.A."/>
        </authorList>
    </citation>
    <scope>NUCLEOTIDE SEQUENCE [LARGE SCALE GENOMIC DNA]</scope>
    <source>
        <strain evidence="9 10">007c</strain>
    </source>
</reference>
<dbReference type="PANTHER" id="PTHR30193:SF1">
    <property type="entry name" value="ABC TRANSPORTER PERMEASE PROTEIN YESP-RELATED"/>
    <property type="match status" value="1"/>
</dbReference>
<name>W7UEF0_RUMFL</name>
<evidence type="ECO:0000256" key="6">
    <source>
        <dbReference type="ARBA" id="ARBA00023136"/>
    </source>
</evidence>
<dbReference type="Proteomes" id="UP000019365">
    <property type="component" value="Unassembled WGS sequence"/>
</dbReference>
<dbReference type="PATRIC" id="fig|1341157.4.peg.1945"/>
<evidence type="ECO:0000256" key="4">
    <source>
        <dbReference type="ARBA" id="ARBA00022692"/>
    </source>
</evidence>
<dbReference type="CDD" id="cd06261">
    <property type="entry name" value="TM_PBP2"/>
    <property type="match status" value="1"/>
</dbReference>
<keyword evidence="10" id="KW-1185">Reference proteome</keyword>
<dbReference type="AlphaFoldDB" id="W7UEF0"/>